<comment type="caution">
    <text evidence="6">The sequence shown here is derived from an EMBL/GenBank/DDBJ whole genome shotgun (WGS) entry which is preliminary data.</text>
</comment>
<feature type="domain" description="Metallo-beta-lactamase" evidence="5">
    <location>
        <begin position="45"/>
        <end position="271"/>
    </location>
</feature>
<keyword evidence="4" id="KW-0862">Zinc</keyword>
<dbReference type="CDD" id="cd07730">
    <property type="entry name" value="metallo-hydrolase-like_MBL-fold"/>
    <property type="match status" value="1"/>
</dbReference>
<keyword evidence="7" id="KW-1185">Reference proteome</keyword>
<gene>
    <name evidence="6" type="ORF">OHC33_008562</name>
</gene>
<name>A0AAN8EAR5_9EURO</name>
<organism evidence="6 7">
    <name type="scientific">Knufia fluminis</name>
    <dbReference type="NCBI Taxonomy" id="191047"/>
    <lineage>
        <taxon>Eukaryota</taxon>
        <taxon>Fungi</taxon>
        <taxon>Dikarya</taxon>
        <taxon>Ascomycota</taxon>
        <taxon>Pezizomycotina</taxon>
        <taxon>Eurotiomycetes</taxon>
        <taxon>Chaetothyriomycetidae</taxon>
        <taxon>Chaetothyriales</taxon>
        <taxon>Trichomeriaceae</taxon>
        <taxon>Knufia</taxon>
    </lineage>
</organism>
<protein>
    <recommendedName>
        <fullName evidence="5">Metallo-beta-lactamase domain-containing protein</fullName>
    </recommendedName>
</protein>
<evidence type="ECO:0000256" key="4">
    <source>
        <dbReference type="ARBA" id="ARBA00022833"/>
    </source>
</evidence>
<dbReference type="GO" id="GO:0046872">
    <property type="term" value="F:metal ion binding"/>
    <property type="evidence" value="ECO:0007669"/>
    <property type="project" value="UniProtKB-KW"/>
</dbReference>
<dbReference type="AlphaFoldDB" id="A0AAN8EAR5"/>
<evidence type="ECO:0000313" key="7">
    <source>
        <dbReference type="Proteomes" id="UP001316803"/>
    </source>
</evidence>
<keyword evidence="3" id="KW-0378">Hydrolase</keyword>
<dbReference type="Pfam" id="PF00753">
    <property type="entry name" value="Lactamase_B"/>
    <property type="match status" value="1"/>
</dbReference>
<keyword evidence="2" id="KW-0479">Metal-binding</keyword>
<dbReference type="Gene3D" id="3.60.15.10">
    <property type="entry name" value="Ribonuclease Z/Hydroxyacylglutathione hydrolase-like"/>
    <property type="match status" value="1"/>
</dbReference>
<dbReference type="GO" id="GO:0016787">
    <property type="term" value="F:hydrolase activity"/>
    <property type="evidence" value="ECO:0007669"/>
    <property type="project" value="UniProtKB-KW"/>
</dbReference>
<evidence type="ECO:0000259" key="5">
    <source>
        <dbReference type="SMART" id="SM00849"/>
    </source>
</evidence>
<dbReference type="PANTHER" id="PTHR42978:SF5">
    <property type="entry name" value="METALLO-BETA-LACTAMASE DOMAIN-CONTAINING PROTEIN"/>
    <property type="match status" value="1"/>
</dbReference>
<comment type="similarity">
    <text evidence="1">Belongs to the metallo-beta-lactamase superfamily.</text>
</comment>
<reference evidence="6 7" key="1">
    <citation type="submission" date="2022-12" db="EMBL/GenBank/DDBJ databases">
        <title>Genomic features and morphological characterization of a novel Knufia sp. strain isolated from spacecraft assembly facility.</title>
        <authorList>
            <person name="Teixeira M."/>
            <person name="Chander A.M."/>
            <person name="Stajich J.E."/>
            <person name="Venkateswaran K."/>
        </authorList>
    </citation>
    <scope>NUCLEOTIDE SEQUENCE [LARGE SCALE GENOMIC DNA]</scope>
    <source>
        <strain evidence="6 7">FJI-L2-BK-P2</strain>
    </source>
</reference>
<dbReference type="Proteomes" id="UP001316803">
    <property type="component" value="Unassembled WGS sequence"/>
</dbReference>
<evidence type="ECO:0000256" key="1">
    <source>
        <dbReference type="ARBA" id="ARBA00007749"/>
    </source>
</evidence>
<dbReference type="PANTHER" id="PTHR42978">
    <property type="entry name" value="QUORUM-QUENCHING LACTONASE YTNP-RELATED-RELATED"/>
    <property type="match status" value="1"/>
</dbReference>
<accession>A0AAN8EAR5</accession>
<dbReference type="InterPro" id="IPR051013">
    <property type="entry name" value="MBL_superfamily_lactonases"/>
</dbReference>
<dbReference type="InterPro" id="IPR001279">
    <property type="entry name" value="Metallo-B-lactamas"/>
</dbReference>
<proteinExistence type="inferred from homology"/>
<sequence length="392" mass="43664">MDSSKLPEGDTTCQVFMIDTGCNMVAASKVLIEPAWTGHEYLNLPTYSWLIINGKTGEHILFDLGMRKDWENSTPTIVKTVKAALPGINVENDVPSVLKANDIDLEKISAAILSHWHFDHTGDMSLFPKSTKGVFGPDWKKNFGTFYPENQDSVYHAYEFEGREVVELEAKVFDKEIAGLKAFDYFGDGSMYLLHSPGHTAEHMTAFVRTTIGQNGEDDTFMLLGGDSCHFPGVLRPTEANPIPETFTRSSETKLPDSVSLPCPCTLWTNHHPRVQEKDQSCKTPFYVPSTDAGSFYLDQPQALETISKLQALDANPNVFVTIAHDPTLGEILPKLESGQTVNDWKEKKYKSKAMWGWLKELPRDGTPGTTPLVDGQYQGGKKIMNLENLGR</sequence>
<dbReference type="InterPro" id="IPR036866">
    <property type="entry name" value="RibonucZ/Hydroxyglut_hydro"/>
</dbReference>
<evidence type="ECO:0000256" key="3">
    <source>
        <dbReference type="ARBA" id="ARBA00022801"/>
    </source>
</evidence>
<evidence type="ECO:0000256" key="2">
    <source>
        <dbReference type="ARBA" id="ARBA00022723"/>
    </source>
</evidence>
<evidence type="ECO:0000313" key="6">
    <source>
        <dbReference type="EMBL" id="KAK5950343.1"/>
    </source>
</evidence>
<dbReference type="EMBL" id="JAKLMC020000027">
    <property type="protein sequence ID" value="KAK5950343.1"/>
    <property type="molecule type" value="Genomic_DNA"/>
</dbReference>
<dbReference type="SUPFAM" id="SSF56281">
    <property type="entry name" value="Metallo-hydrolase/oxidoreductase"/>
    <property type="match status" value="1"/>
</dbReference>
<dbReference type="SMART" id="SM00849">
    <property type="entry name" value="Lactamase_B"/>
    <property type="match status" value="1"/>
</dbReference>